<evidence type="ECO:0000313" key="12">
    <source>
        <dbReference type="Proteomes" id="UP000237673"/>
    </source>
</evidence>
<evidence type="ECO:0000256" key="2">
    <source>
        <dbReference type="ARBA" id="ARBA00008064"/>
    </source>
</evidence>
<comment type="similarity">
    <text evidence="2">Belongs to the fimbrial export usher family.</text>
</comment>
<evidence type="ECO:0000256" key="5">
    <source>
        <dbReference type="ARBA" id="ARBA00022692"/>
    </source>
</evidence>
<dbReference type="InterPro" id="IPR042186">
    <property type="entry name" value="FimD_plug_dom"/>
</dbReference>
<dbReference type="Pfam" id="PF13954">
    <property type="entry name" value="PapC_N"/>
    <property type="match status" value="1"/>
</dbReference>
<dbReference type="InterPro" id="IPR000015">
    <property type="entry name" value="Fimb_usher"/>
</dbReference>
<dbReference type="Pfam" id="PF13953">
    <property type="entry name" value="PapC_C"/>
    <property type="match status" value="1"/>
</dbReference>
<dbReference type="Gene3D" id="3.10.20.410">
    <property type="match status" value="1"/>
</dbReference>
<proteinExistence type="inferred from homology"/>
<dbReference type="InterPro" id="IPR043142">
    <property type="entry name" value="PapC-like_C_sf"/>
</dbReference>
<dbReference type="GeneID" id="84631391"/>
<dbReference type="Pfam" id="PF00577">
    <property type="entry name" value="Usher"/>
    <property type="match status" value="1"/>
</dbReference>
<evidence type="ECO:0000256" key="7">
    <source>
        <dbReference type="ARBA" id="ARBA00023136"/>
    </source>
</evidence>
<dbReference type="InterPro" id="IPR025885">
    <property type="entry name" value="PapC_N"/>
</dbReference>
<keyword evidence="6" id="KW-0732">Signal</keyword>
<dbReference type="Gene3D" id="2.60.40.3110">
    <property type="match status" value="1"/>
</dbReference>
<feature type="domain" description="PapC N-terminal" evidence="10">
    <location>
        <begin position="42"/>
        <end position="185"/>
    </location>
</feature>
<gene>
    <name evidence="11" type="ORF">C2E16_00295</name>
</gene>
<dbReference type="RefSeq" id="WP_084970073.1">
    <property type="nucleotide sequence ID" value="NZ_CAXONQ010000023.1"/>
</dbReference>
<dbReference type="Gene3D" id="2.60.40.2070">
    <property type="match status" value="1"/>
</dbReference>
<name>A0ABN5H4Q5_9GAMM</name>
<reference evidence="11 12" key="1">
    <citation type="submission" date="2018-01" db="EMBL/GenBank/DDBJ databases">
        <title>Complete and assembled Genome of Pantoea calida DSM22759T.</title>
        <authorList>
            <person name="Stevens M.J.A."/>
            <person name="Zurfluh K."/>
            <person name="Stephan R."/>
        </authorList>
    </citation>
    <scope>NUCLEOTIDE SEQUENCE [LARGE SCALE GENOMIC DNA]</scope>
    <source>
        <strain evidence="11 12">DSM 22759</strain>
    </source>
</reference>
<feature type="domain" description="PapC-like C-terminal" evidence="9">
    <location>
        <begin position="758"/>
        <end position="823"/>
    </location>
</feature>
<protein>
    <submittedName>
        <fullName evidence="11">Fimbrial biogenesis outer membrane usher protein</fullName>
    </submittedName>
</protein>
<dbReference type="PANTHER" id="PTHR30451">
    <property type="entry name" value="OUTER MEMBRANE USHER PROTEIN"/>
    <property type="match status" value="1"/>
</dbReference>
<evidence type="ECO:0000259" key="9">
    <source>
        <dbReference type="Pfam" id="PF13953"/>
    </source>
</evidence>
<evidence type="ECO:0000256" key="6">
    <source>
        <dbReference type="ARBA" id="ARBA00022729"/>
    </source>
</evidence>
<dbReference type="InterPro" id="IPR025949">
    <property type="entry name" value="PapC-like_C"/>
</dbReference>
<evidence type="ECO:0000256" key="4">
    <source>
        <dbReference type="ARBA" id="ARBA00022452"/>
    </source>
</evidence>
<dbReference type="Proteomes" id="UP000237673">
    <property type="component" value="Chromosome"/>
</dbReference>
<keyword evidence="7" id="KW-0472">Membrane</keyword>
<evidence type="ECO:0000256" key="1">
    <source>
        <dbReference type="ARBA" id="ARBA00004571"/>
    </source>
</evidence>
<dbReference type="PANTHER" id="PTHR30451:SF20">
    <property type="entry name" value="FIMBRIAE USHER"/>
    <property type="match status" value="1"/>
</dbReference>
<organism evidence="11 12">
    <name type="scientific">Mixta calida</name>
    <dbReference type="NCBI Taxonomy" id="665913"/>
    <lineage>
        <taxon>Bacteria</taxon>
        <taxon>Pseudomonadati</taxon>
        <taxon>Pseudomonadota</taxon>
        <taxon>Gammaproteobacteria</taxon>
        <taxon>Enterobacterales</taxon>
        <taxon>Erwiniaceae</taxon>
        <taxon>Mixta</taxon>
    </lineage>
</organism>
<sequence>MSFICHLPDCFNHKKINLLAWWVASVISCAFYADDALAEVAFDPIFLDQAAGGHIDVSKFNGEYKVPAGTYAADIYLNNRLLGRENVTVREVKGKSIVCFTPTLVALTGLRTGKISTEQMSALRQENSCTALETLQPSSSAEMLLSDMRLNINIPQAYINRAARGSVDPSLWEDGNNALYATYDNSYFKQKSGNYDSESFYSKLGGGININGWMFRHSGAWRWNKNNGSSYSVFRNNLQRDITPLRSRLLIGDANSSGTMFNSFMFRGVQLATSEQMMPDSQRGYAPVVRGIAQTNARVRIEQNGSLIYETTVPPGEFAIDDIYPSGYGGDLNVTVTESDGRESSFVVPYASVAEMIRPGTWRYSTLIGTLRNQGVSYTPKVFQTTLQHGVNNWLTSYGGLLGTGDYLAGLIGGAIGTSVGAFALDVTGARFDDGTSDQNGVSIRASYSKFISATSSSISLAAYRFSSSGYLDLNNAVQLVDYHKQNKSEWSNLLNRPQNRFSVTLNQRLGEKGGNFYTSGYIENYWNKAGSDVQYQVGYTNNYRAINYGFSVNRSKTGSYSETQYLLSFSMPLGRSAHAPYINSYTTRSDNGVSSQIGLSGMLGEKDQFSYNVGLARDENGEGSGNLSGSYRLDNTQLKGSYAKGKGYHSYTAGMNGSFVALPGAFIASPYTGDTLAVVQAKGAEGATVEGYPGVVVNNSGYALVPYLTPYHINKIAINPEGMPLDVELETSVKQVVPRAGAIVKVNYPTKQGQAVLIRAQLPDGEALPFGASVTTDDGRDVGVVAQGGQMYIRLDENINHLQVSWGPSSRYTCRFDVNLPESTGKKQRQYQRLDTTCRYPMPTAAQEALAKVVQ</sequence>
<evidence type="ECO:0000313" key="11">
    <source>
        <dbReference type="EMBL" id="AUY23499.1"/>
    </source>
</evidence>
<evidence type="ECO:0000259" key="10">
    <source>
        <dbReference type="Pfam" id="PF13954"/>
    </source>
</evidence>
<accession>A0ABN5H4Q5</accession>
<keyword evidence="4" id="KW-1134">Transmembrane beta strand</keyword>
<dbReference type="Gene3D" id="2.60.40.2610">
    <property type="entry name" value="Outer membrane usher protein FimD, plug domain"/>
    <property type="match status" value="1"/>
</dbReference>
<keyword evidence="3" id="KW-0813">Transport</keyword>
<keyword evidence="5" id="KW-0812">Transmembrane</keyword>
<comment type="subcellular location">
    <subcellularLocation>
        <location evidence="1">Cell outer membrane</location>
        <topology evidence="1">Multi-pass membrane protein</topology>
    </subcellularLocation>
</comment>
<dbReference type="SUPFAM" id="SSF141729">
    <property type="entry name" value="FimD N-terminal domain-like"/>
    <property type="match status" value="1"/>
</dbReference>
<evidence type="ECO:0000256" key="8">
    <source>
        <dbReference type="ARBA" id="ARBA00023237"/>
    </source>
</evidence>
<dbReference type="EMBL" id="CP026378">
    <property type="protein sequence ID" value="AUY23499.1"/>
    <property type="molecule type" value="Genomic_DNA"/>
</dbReference>
<keyword evidence="12" id="KW-1185">Reference proteome</keyword>
<keyword evidence="8" id="KW-0998">Cell outer membrane</keyword>
<dbReference type="InterPro" id="IPR037224">
    <property type="entry name" value="PapC_N_sf"/>
</dbReference>
<evidence type="ECO:0000256" key="3">
    <source>
        <dbReference type="ARBA" id="ARBA00022448"/>
    </source>
</evidence>